<feature type="compositionally biased region" description="Low complexity" evidence="1">
    <location>
        <begin position="626"/>
        <end position="637"/>
    </location>
</feature>
<reference evidence="2" key="1">
    <citation type="submission" date="2020-05" db="EMBL/GenBank/DDBJ databases">
        <title>Phylogenomic resolution of chytrid fungi.</title>
        <authorList>
            <person name="Stajich J.E."/>
            <person name="Amses K."/>
            <person name="Simmons R."/>
            <person name="Seto K."/>
            <person name="Myers J."/>
            <person name="Bonds A."/>
            <person name="Quandt C.A."/>
            <person name="Barry K."/>
            <person name="Liu P."/>
            <person name="Grigoriev I."/>
            <person name="Longcore J.E."/>
            <person name="James T.Y."/>
        </authorList>
    </citation>
    <scope>NUCLEOTIDE SEQUENCE</scope>
    <source>
        <strain evidence="2">JEL0318</strain>
    </source>
</reference>
<feature type="compositionally biased region" description="Polar residues" evidence="1">
    <location>
        <begin position="293"/>
        <end position="303"/>
    </location>
</feature>
<feature type="compositionally biased region" description="Polar residues" evidence="1">
    <location>
        <begin position="159"/>
        <end position="171"/>
    </location>
</feature>
<feature type="region of interest" description="Disordered" evidence="1">
    <location>
        <begin position="212"/>
        <end position="542"/>
    </location>
</feature>
<feature type="compositionally biased region" description="Basic and acidic residues" evidence="1">
    <location>
        <begin position="212"/>
        <end position="224"/>
    </location>
</feature>
<feature type="region of interest" description="Disordered" evidence="1">
    <location>
        <begin position="586"/>
        <end position="637"/>
    </location>
</feature>
<feature type="compositionally biased region" description="Low complexity" evidence="1">
    <location>
        <begin position="248"/>
        <end position="259"/>
    </location>
</feature>
<feature type="compositionally biased region" description="Basic and acidic residues" evidence="1">
    <location>
        <begin position="429"/>
        <end position="444"/>
    </location>
</feature>
<gene>
    <name evidence="2" type="ORF">HK097_003790</name>
</gene>
<feature type="compositionally biased region" description="Basic residues" evidence="1">
    <location>
        <begin position="694"/>
        <end position="703"/>
    </location>
</feature>
<dbReference type="Proteomes" id="UP001212841">
    <property type="component" value="Unassembled WGS sequence"/>
</dbReference>
<feature type="region of interest" description="Disordered" evidence="1">
    <location>
        <begin position="149"/>
        <end position="178"/>
    </location>
</feature>
<feature type="compositionally biased region" description="Polar residues" evidence="1">
    <location>
        <begin position="230"/>
        <end position="245"/>
    </location>
</feature>
<organism evidence="2 3">
    <name type="scientific">Rhizophlyctis rosea</name>
    <dbReference type="NCBI Taxonomy" id="64517"/>
    <lineage>
        <taxon>Eukaryota</taxon>
        <taxon>Fungi</taxon>
        <taxon>Fungi incertae sedis</taxon>
        <taxon>Chytridiomycota</taxon>
        <taxon>Chytridiomycota incertae sedis</taxon>
        <taxon>Chytridiomycetes</taxon>
        <taxon>Rhizophlyctidales</taxon>
        <taxon>Rhizophlyctidaceae</taxon>
        <taxon>Rhizophlyctis</taxon>
    </lineage>
</organism>
<evidence type="ECO:0000313" key="2">
    <source>
        <dbReference type="EMBL" id="KAJ3053631.1"/>
    </source>
</evidence>
<feature type="compositionally biased region" description="Polar residues" evidence="1">
    <location>
        <begin position="344"/>
        <end position="356"/>
    </location>
</feature>
<feature type="compositionally biased region" description="Low complexity" evidence="1">
    <location>
        <begin position="31"/>
        <end position="44"/>
    </location>
</feature>
<proteinExistence type="predicted"/>
<feature type="compositionally biased region" description="Polar residues" evidence="1">
    <location>
        <begin position="73"/>
        <end position="86"/>
    </location>
</feature>
<evidence type="ECO:0000256" key="1">
    <source>
        <dbReference type="SAM" id="MobiDB-lite"/>
    </source>
</evidence>
<protein>
    <submittedName>
        <fullName evidence="2">Uncharacterized protein</fullName>
    </submittedName>
</protein>
<evidence type="ECO:0000313" key="3">
    <source>
        <dbReference type="Proteomes" id="UP001212841"/>
    </source>
</evidence>
<feature type="compositionally biased region" description="Polar residues" evidence="1">
    <location>
        <begin position="377"/>
        <end position="389"/>
    </location>
</feature>
<keyword evidence="3" id="KW-1185">Reference proteome</keyword>
<sequence>MGFPFFGKKSKKDSTSPPVSYPGGSNRGRSRNSSSTPSIDSSTTHEQPRFTLDPKADNLLPRITPSFEHRNDSPPNLSGAKQNGSLSGQGGGRARAHTTVGGGSLLDDFMFDFEKRIAEKAVVEEPEPLTPVSPEPAGPTLVSDVAGSKVFRLPGSGNGTAQQSYRSNSSTPREDDKINQNELAEALAMIRKIKEEPKPRSSSFVAARVAEVRPVERDPYEQRTGRKIVNGSSTSVPSTNGSGSTYGAAAQSPVQSAAPIPKFNRKARQQAEAGITPDAAAPSRNLVPGRNGQGSQRWSSGTDSDSDSVRLGYAQQNQQHQQPRSSRLATAPHVSNADLKRSASESTFSHHQNNVARSIKDSHLPSPPPSPALYEHTNGTPNGHVNGYSSDGGRLSRPKGPAQRPDYPASYRSESPAPFLRPDSPANYHRPESRNSHLMPDPRRLSHKSSHLSHRDPSPRPSTAASTDASDSDDEQSLAVIQSRHMEQQRSRSRGRRPGRDHSISSRNTSRHRSASRHTPGHSPDSQPHDEAPPPPQDMVLPAGARLSMTPQQQQMAAVAQQQMWAQMYYQQAAMQQRAILAMQQGAQGGPMPSPVPGPMTHLPTAFPPSHQVPPPAPPSATGGYSQPFPSPVQQPQSPYVMPFPPMVPAAPNGMGAGMPMPNGMPVPMGVYGMMGPAPVGMVAGGAGADVAGKGRKLSRKKSTVSVGSRRSGWAGEE</sequence>
<feature type="compositionally biased region" description="Basic residues" evidence="1">
    <location>
        <begin position="509"/>
        <end position="520"/>
    </location>
</feature>
<name>A0AAD5SGE7_9FUNG</name>
<feature type="compositionally biased region" description="Basic and acidic residues" evidence="1">
    <location>
        <begin position="46"/>
        <end position="56"/>
    </location>
</feature>
<feature type="region of interest" description="Disordered" evidence="1">
    <location>
        <begin position="689"/>
        <end position="718"/>
    </location>
</feature>
<comment type="caution">
    <text evidence="2">The sequence shown here is derived from an EMBL/GenBank/DDBJ whole genome shotgun (WGS) entry which is preliminary data.</text>
</comment>
<feature type="region of interest" description="Disordered" evidence="1">
    <location>
        <begin position="1"/>
        <end position="101"/>
    </location>
</feature>
<accession>A0AAD5SGE7</accession>
<dbReference type="AlphaFoldDB" id="A0AAD5SGE7"/>
<dbReference type="EMBL" id="JADGJD010000192">
    <property type="protein sequence ID" value="KAJ3053631.1"/>
    <property type="molecule type" value="Genomic_DNA"/>
</dbReference>